<dbReference type="Proteomes" id="UP001530377">
    <property type="component" value="Unassembled WGS sequence"/>
</dbReference>
<dbReference type="EMBL" id="JALLPB020000308">
    <property type="protein sequence ID" value="KAL3810735.1"/>
    <property type="molecule type" value="Genomic_DNA"/>
</dbReference>
<evidence type="ECO:0000256" key="3">
    <source>
        <dbReference type="ARBA" id="ARBA00022679"/>
    </source>
</evidence>
<name>A0ABD3RSY7_9STRA</name>
<dbReference type="InterPro" id="IPR033688">
    <property type="entry name" value="NAT10"/>
</dbReference>
<feature type="binding site" evidence="9">
    <location>
        <begin position="881"/>
        <end position="883"/>
    </location>
    <ligand>
        <name>acetyl-CoA</name>
        <dbReference type="ChEBI" id="CHEBI:57288"/>
    </ligand>
</feature>
<reference evidence="15 16" key="1">
    <citation type="submission" date="2024-10" db="EMBL/GenBank/DDBJ databases">
        <title>Updated reference genomes for cyclostephanoid diatoms.</title>
        <authorList>
            <person name="Roberts W.R."/>
            <person name="Alverson A.J."/>
        </authorList>
    </citation>
    <scope>NUCLEOTIDE SEQUENCE [LARGE SCALE GENOMIC DNA]</scope>
    <source>
        <strain evidence="15 16">AJA228-03</strain>
    </source>
</reference>
<dbReference type="GO" id="GO:0008080">
    <property type="term" value="F:N-acetyltransferase activity"/>
    <property type="evidence" value="ECO:0007669"/>
    <property type="project" value="UniProtKB-UniRule"/>
</dbReference>
<feature type="binding site" evidence="9">
    <location>
        <begin position="888"/>
        <end position="894"/>
    </location>
    <ligand>
        <name>acetyl-CoA</name>
        <dbReference type="ChEBI" id="CHEBI:57288"/>
    </ligand>
</feature>
<evidence type="ECO:0000259" key="11">
    <source>
        <dbReference type="Pfam" id="PF05127"/>
    </source>
</evidence>
<dbReference type="HAMAP" id="MF_03211">
    <property type="entry name" value="RNA_acetyltr_Nat10"/>
    <property type="match status" value="1"/>
</dbReference>
<keyword evidence="2 9" id="KW-0698">rRNA processing</keyword>
<feature type="domain" description="TmcA/NAT10 N-terminal" evidence="12">
    <location>
        <begin position="26"/>
        <end position="248"/>
    </location>
</feature>
<evidence type="ECO:0000256" key="6">
    <source>
        <dbReference type="ARBA" id="ARBA00022840"/>
    </source>
</evidence>
<comment type="similarity">
    <text evidence="9">Belongs to the RNA cytidine acetyltransferase family. NAT10 subfamily.</text>
</comment>
<dbReference type="GO" id="GO:0005524">
    <property type="term" value="F:ATP binding"/>
    <property type="evidence" value="ECO:0007669"/>
    <property type="project" value="UniProtKB-UniRule"/>
</dbReference>
<dbReference type="Pfam" id="PF08351">
    <property type="entry name" value="TmcA_N"/>
    <property type="match status" value="1"/>
</dbReference>
<dbReference type="Pfam" id="PF05127">
    <property type="entry name" value="NAT10_TcmA_helicase"/>
    <property type="match status" value="1"/>
</dbReference>
<evidence type="ECO:0000256" key="5">
    <source>
        <dbReference type="ARBA" id="ARBA00022741"/>
    </source>
</evidence>
<dbReference type="Gene3D" id="3.40.630.30">
    <property type="match status" value="1"/>
</dbReference>
<evidence type="ECO:0000259" key="14">
    <source>
        <dbReference type="Pfam" id="PF13725"/>
    </source>
</evidence>
<keyword evidence="16" id="KW-1185">Reference proteome</keyword>
<dbReference type="EC" id="2.3.1.-" evidence="9"/>
<protein>
    <recommendedName>
        <fullName evidence="9">RNA cytidine acetyltransferase</fullName>
        <ecNumber evidence="9">2.3.1.-</ecNumber>
    </recommendedName>
    <alternativeName>
        <fullName evidence="9">18S rRNA cytosine acetyltransferase</fullName>
    </alternativeName>
</protein>
<dbReference type="Pfam" id="PF13725">
    <property type="entry name" value="tRNA_bind_2"/>
    <property type="match status" value="1"/>
</dbReference>
<dbReference type="GO" id="GO:0051391">
    <property type="term" value="P:tRNA acetylation"/>
    <property type="evidence" value="ECO:0007669"/>
    <property type="project" value="UniProtKB-UniRule"/>
</dbReference>
<dbReference type="InterPro" id="IPR027417">
    <property type="entry name" value="P-loop_NTPase"/>
</dbReference>
<evidence type="ECO:0000256" key="8">
    <source>
        <dbReference type="ARBA" id="ARBA00023315"/>
    </source>
</evidence>
<evidence type="ECO:0000256" key="2">
    <source>
        <dbReference type="ARBA" id="ARBA00022552"/>
    </source>
</evidence>
<dbReference type="PANTHER" id="PTHR10925:SF5">
    <property type="entry name" value="RNA CYTIDINE ACETYLTRANSFERASE"/>
    <property type="match status" value="1"/>
</dbReference>
<comment type="subcellular location">
    <subcellularLocation>
        <location evidence="1 9">Nucleus</location>
        <location evidence="1 9">Nucleolus</location>
    </subcellularLocation>
</comment>
<dbReference type="GO" id="GO:0000154">
    <property type="term" value="P:rRNA modification"/>
    <property type="evidence" value="ECO:0007669"/>
    <property type="project" value="UniProtKB-UniRule"/>
</dbReference>
<dbReference type="InterPro" id="IPR007807">
    <property type="entry name" value="TcmA/NAT10_helicase"/>
</dbReference>
<dbReference type="GO" id="GO:0005730">
    <property type="term" value="C:nucleolus"/>
    <property type="evidence" value="ECO:0007669"/>
    <property type="project" value="UniProtKB-SubCell"/>
</dbReference>
<comment type="catalytic activity">
    <reaction evidence="9">
        <text>a cytidine in 18S rRNA + acetyl-CoA + ATP + H2O = an N(4)-acetylcytidine in 18S rRNA + ADP + phosphate + CoA + H(+)</text>
        <dbReference type="Rhea" id="RHEA:51424"/>
        <dbReference type="Rhea" id="RHEA-COMP:13575"/>
        <dbReference type="Rhea" id="RHEA-COMP:13576"/>
        <dbReference type="ChEBI" id="CHEBI:15377"/>
        <dbReference type="ChEBI" id="CHEBI:15378"/>
        <dbReference type="ChEBI" id="CHEBI:30616"/>
        <dbReference type="ChEBI" id="CHEBI:43474"/>
        <dbReference type="ChEBI" id="CHEBI:57287"/>
        <dbReference type="ChEBI" id="CHEBI:57288"/>
        <dbReference type="ChEBI" id="CHEBI:74900"/>
        <dbReference type="ChEBI" id="CHEBI:82748"/>
        <dbReference type="ChEBI" id="CHEBI:456216"/>
    </reaction>
</comment>
<evidence type="ECO:0000256" key="9">
    <source>
        <dbReference type="HAMAP-Rule" id="MF_03211"/>
    </source>
</evidence>
<feature type="binding site" evidence="9">
    <location>
        <position position="684"/>
    </location>
    <ligand>
        <name>ATP</name>
        <dbReference type="ChEBI" id="CHEBI:30616"/>
    </ligand>
</feature>
<dbReference type="Gene3D" id="3.40.50.11040">
    <property type="match status" value="1"/>
</dbReference>
<dbReference type="PANTHER" id="PTHR10925">
    <property type="entry name" value="N-ACETYLTRANSFERASE 10"/>
    <property type="match status" value="1"/>
</dbReference>
<accession>A0ABD3RSY7</accession>
<keyword evidence="3 9" id="KW-0808">Transferase</keyword>
<feature type="domain" description="Possible tRNA binding" evidence="14">
    <location>
        <begin position="1106"/>
        <end position="1271"/>
    </location>
</feature>
<keyword evidence="6 9" id="KW-0067">ATP-binding</keyword>
<feature type="region of interest" description="Disordered" evidence="10">
    <location>
        <begin position="282"/>
        <end position="311"/>
    </location>
</feature>
<evidence type="ECO:0000313" key="15">
    <source>
        <dbReference type="EMBL" id="KAL3810735.1"/>
    </source>
</evidence>
<evidence type="ECO:0000259" key="12">
    <source>
        <dbReference type="Pfam" id="PF08351"/>
    </source>
</evidence>
<evidence type="ECO:0000256" key="10">
    <source>
        <dbReference type="SAM" id="MobiDB-lite"/>
    </source>
</evidence>
<keyword evidence="5 9" id="KW-0547">Nucleotide-binding</keyword>
<feature type="region of interest" description="Disordered" evidence="10">
    <location>
        <begin position="1"/>
        <end position="22"/>
    </location>
</feature>
<feature type="compositionally biased region" description="Basic residues" evidence="10">
    <location>
        <begin position="1376"/>
        <end position="1385"/>
    </location>
</feature>
<feature type="domain" description="N-acetyltransferase" evidence="13">
    <location>
        <begin position="769"/>
        <end position="1023"/>
    </location>
</feature>
<dbReference type="InterPro" id="IPR000182">
    <property type="entry name" value="GNAT_dom"/>
</dbReference>
<feature type="binding site" evidence="9">
    <location>
        <position position="996"/>
    </location>
    <ligand>
        <name>acetyl-CoA</name>
        <dbReference type="ChEBI" id="CHEBI:57288"/>
    </ligand>
</feature>
<dbReference type="InterPro" id="IPR027992">
    <property type="entry name" value="tRNA_bind_dom"/>
</dbReference>
<keyword evidence="8 9" id="KW-0012">Acyltransferase</keyword>
<evidence type="ECO:0000259" key="13">
    <source>
        <dbReference type="Pfam" id="PF13718"/>
    </source>
</evidence>
<proteinExistence type="inferred from homology"/>
<dbReference type="GO" id="GO:0042274">
    <property type="term" value="P:ribosomal small subunit biogenesis"/>
    <property type="evidence" value="ECO:0007669"/>
    <property type="project" value="UniProtKB-UniRule"/>
</dbReference>
<evidence type="ECO:0000256" key="4">
    <source>
        <dbReference type="ARBA" id="ARBA00022694"/>
    </source>
</evidence>
<feature type="region of interest" description="Disordered" evidence="10">
    <location>
        <begin position="911"/>
        <end position="948"/>
    </location>
</feature>
<evidence type="ECO:0000256" key="1">
    <source>
        <dbReference type="ARBA" id="ARBA00004604"/>
    </source>
</evidence>
<feature type="binding site" evidence="9">
    <location>
        <begin position="399"/>
        <end position="408"/>
    </location>
    <ligand>
        <name>ATP</name>
        <dbReference type="ChEBI" id="CHEBI:30616"/>
    </ligand>
</feature>
<organism evidence="15 16">
    <name type="scientific">Cyclostephanos tholiformis</name>
    <dbReference type="NCBI Taxonomy" id="382380"/>
    <lineage>
        <taxon>Eukaryota</taxon>
        <taxon>Sar</taxon>
        <taxon>Stramenopiles</taxon>
        <taxon>Ochrophyta</taxon>
        <taxon>Bacillariophyta</taxon>
        <taxon>Coscinodiscophyceae</taxon>
        <taxon>Thalassiosirophycidae</taxon>
        <taxon>Stephanodiscales</taxon>
        <taxon>Stephanodiscaceae</taxon>
        <taxon>Cyclostephanos</taxon>
    </lineage>
</organism>
<evidence type="ECO:0000313" key="16">
    <source>
        <dbReference type="Proteomes" id="UP001530377"/>
    </source>
</evidence>
<feature type="domain" description="TcmA/NAT10 helicase" evidence="11">
    <location>
        <begin position="394"/>
        <end position="702"/>
    </location>
</feature>
<dbReference type="InterPro" id="IPR013562">
    <property type="entry name" value="TmcA/NAT10_N"/>
</dbReference>
<dbReference type="InterPro" id="IPR032672">
    <property type="entry name" value="TmcA/NAT10/Kre33"/>
</dbReference>
<dbReference type="Pfam" id="PF13718">
    <property type="entry name" value="GNAT_acetyltr_2"/>
    <property type="match status" value="1"/>
</dbReference>
<feature type="region of interest" description="Disordered" evidence="10">
    <location>
        <begin position="1340"/>
        <end position="1385"/>
    </location>
</feature>
<feature type="compositionally biased region" description="Acidic residues" evidence="10">
    <location>
        <begin position="287"/>
        <end position="300"/>
    </location>
</feature>
<comment type="function">
    <text evidence="9">RNA cytidine acetyltransferase with specificity toward both 18S rRNA and tRNAs. Catalyzes the formation of N(4)-acetylcytidine (ac4C) in 18S rRNA. Required for early nucleolar cleavages of precursor rRNA at sites A0, A1 and A2 during 18S rRNA synthesis. Catalyzes the formation of ac4C in serine and leucine tRNAs. Requires a tRNA-binding adapter protein for full tRNA acetyltransferase activity but not for 18S rRNA acetylation.</text>
</comment>
<feature type="compositionally biased region" description="Basic and acidic residues" evidence="10">
    <location>
        <begin position="1344"/>
        <end position="1360"/>
    </location>
</feature>
<gene>
    <name evidence="15" type="ORF">ACHAXA_003345</name>
</gene>
<feature type="compositionally biased region" description="Acidic residues" evidence="10">
    <location>
        <begin position="915"/>
        <end position="945"/>
    </location>
</feature>
<sequence>MMMFDAIHTTTTTTNDGSGNRNRLDERIRTLFRHALRTNQRSLLVLVGDHGRDQVPNLHQIMQRTSMEIEASSSSAASVGDRSGIVPPHAARENSVLWCYKKELGFSTHRKKRMEKIKRDKKRGLARQTDAILAGGGGGGNAASDRADNFELFLTNTQITWCYYKDTHRVLGTTHSLLVLQDFEALTPNIMARTIETVRGGGLVVFLLRTVTSLRQLYCMTMDVHSRYRTEGSGDVVPRFNERFILSLGGCGNCLVCDDELNVLPLSRRNLGKLTKLGLREGRVDNHDDDNDDDGYDDGEHDDKKKKKKIKMRRDVLNYQTEEDVQLLKLKETLQDTPHVGKLVGLTKTLDQARAVLTFLEACVDRDNNNNTRKPVTGAILDVNGGGSNLTVSLTAARGRGKSAALGLCLAGAVSFGFDSIVVTAPEPENLVAVFHFLVEGLKALKYQEHYDYTLGYNYGTAGNGTGGLDGGGGNNEGSRGEKAGRDNIKCIVSVTIHNARGGGGGGVGGGGGRQQRRQTVRYVRPLDAERFVGAELVAVDEAAAIPLPLLRRVMRLCPNHGGRGRSGGGDAIGGERRLTFLSSTINGYEGTGRALSLKLIKELRETSGGAGGGGGVGGTALDAAREAGADIVGSGSKKGEAKVHERRWAAESAAAKAASSGSSGSGVGGVGPLRELDLSHPIRYALGDPVEAWLNNLLCLDCDSFDYNNTLGRKSDGGGIAPSNIVGGNIAAMALKGGAPAPAECELYHVNRDALFSYHRLSESFLQKLWGLYTSAHYKNTPNDLQMLSDAPAHNVFVLLGPSAEQSEERRDGGDNDESLLPDILAIVQTSLEGKLSRKAIQAQLARGHRSAGDLIPWTMSQQFGDSNFAQLSGARVVRVAVHPAVQGMGYGSRAMELLYRYYNGEIMSLSSGDGDESDDGEGDDSNSDDETPSESEGEDEPESSDALLHKEALKPRKKLPPLLLPLSELPTPRLDWIGTSFGLTPSLHKFWHDRVGMTLLYLRQTSNELTGEHSAIMIRALPRRSGWDDAWLPAFRVDARRRIGKLLGGAFRGMEVGLAVNLLGDVVGGFHSWMKNAGGATDDNDGSIAVDGDKMDEIALREVKKRSGTQSTKITAAELHYHLTPHDLQRLELYSRNLCDHHLISDLVPSLAQLYFTSRMGPGFRLSSVQAALLCGMGLQHKGVDDLTSELGLPINQTLAMFNKAVKKMSLAFHNLLVEEESRGLLGGDDMRKAEAKIRAIGNAVGQTLEEDAAEGAATAMEALTQRQNGVNVGGRNKREADVVDSGVTGTRMIPEINDPEIMRYALKGTDEEWANAIKGGVDGNSGTIQVKSTKVKKKRKAGDERGEVMESVLKNEKNIMSSKAVKKMDNKTKAKKKSRKTM</sequence>
<keyword evidence="4 9" id="KW-0819">tRNA processing</keyword>
<evidence type="ECO:0000256" key="7">
    <source>
        <dbReference type="ARBA" id="ARBA00023242"/>
    </source>
</evidence>
<comment type="catalytic activity">
    <reaction evidence="9">
        <text>a cytidine in tRNA + acetyl-CoA + ATP + H2O = an N(4)-acetylcytidine in tRNA + ADP + phosphate + CoA + H(+)</text>
        <dbReference type="Rhea" id="RHEA:53876"/>
        <dbReference type="Rhea" id="RHEA-COMP:13670"/>
        <dbReference type="Rhea" id="RHEA-COMP:13671"/>
        <dbReference type="ChEBI" id="CHEBI:15377"/>
        <dbReference type="ChEBI" id="CHEBI:15378"/>
        <dbReference type="ChEBI" id="CHEBI:30616"/>
        <dbReference type="ChEBI" id="CHEBI:43474"/>
        <dbReference type="ChEBI" id="CHEBI:57287"/>
        <dbReference type="ChEBI" id="CHEBI:57288"/>
        <dbReference type="ChEBI" id="CHEBI:74900"/>
        <dbReference type="ChEBI" id="CHEBI:82748"/>
        <dbReference type="ChEBI" id="CHEBI:456216"/>
    </reaction>
</comment>
<dbReference type="Gene3D" id="3.40.50.300">
    <property type="entry name" value="P-loop containing nucleotide triphosphate hydrolases"/>
    <property type="match status" value="1"/>
</dbReference>
<comment type="caution">
    <text evidence="15">The sequence shown here is derived from an EMBL/GenBank/DDBJ whole genome shotgun (WGS) entry which is preliminary data.</text>
</comment>
<keyword evidence="7 9" id="KW-0539">Nucleus</keyword>